<dbReference type="PANTHER" id="PTHR33406">
    <property type="entry name" value="MEMBRANE PROTEIN MJ1562-RELATED"/>
    <property type="match status" value="1"/>
</dbReference>
<feature type="transmembrane region" description="Helical" evidence="7">
    <location>
        <begin position="621"/>
        <end position="643"/>
    </location>
</feature>
<dbReference type="OrthoDB" id="2365435at2"/>
<evidence type="ECO:0000256" key="6">
    <source>
        <dbReference type="ARBA" id="ARBA00023136"/>
    </source>
</evidence>
<feature type="transmembrane region" description="Helical" evidence="7">
    <location>
        <begin position="277"/>
        <end position="296"/>
    </location>
</feature>
<feature type="transmembrane region" description="Helical" evidence="7">
    <location>
        <begin position="649"/>
        <end position="672"/>
    </location>
</feature>
<dbReference type="EMBL" id="MVFC01000046">
    <property type="protein sequence ID" value="OON71873.1"/>
    <property type="molecule type" value="Genomic_DNA"/>
</dbReference>
<comment type="similarity">
    <text evidence="2">Belongs to the resistance-nodulation-cell division (RND) (TC 2.A.6) family. MmpL subfamily.</text>
</comment>
<protein>
    <recommendedName>
        <fullName evidence="8">SSD domain-containing protein</fullName>
    </recommendedName>
</protein>
<evidence type="ECO:0000256" key="3">
    <source>
        <dbReference type="ARBA" id="ARBA00022475"/>
    </source>
</evidence>
<feature type="transmembrane region" description="Helical" evidence="7">
    <location>
        <begin position="547"/>
        <end position="569"/>
    </location>
</feature>
<gene>
    <name evidence="9" type="ORF">B1H18_31945</name>
</gene>
<sequence>MSATARLARWLVPVVLLAAWLGVGATLGPFAGRLGEVSTNDQASFLPRNAESTRVIEAQRAFRQKETLPAIVVWTADGSKDGRLGEQRRAAATRTLASLSGSAGTVGEASPAVASEDGRALQGVVQLRPDLGKALPDTLERIRRAANGVAGTTAQVAGPAASQADLSDAFSGIDGILLGVALVAVLVILLLVYRSLLLPLVIILGAVFALGLACAVVYALADHDVVRVDGQVQGILSILVIGATTDYALLLTARFGEELAVRNDRVAAMRAALRRSAGPVTASAATVALGLLALLLSDLTNNRALGPVGAIGIVAAVLSALTFLPAVLVLLGRAAYWPSGLSSAAAKNKGRGVWDRVAALVDRAPRKVWATTLAALVVCAAFAPTLTAKGVPLDEIFVDDAPSVAAQQTLSRHFPGGSGNPVVVIADSSRLAPVTAALESTDGVQSAAPVSATGRPGGRPLVVEGRVRVEATLTDAADSDAAKAAVAGARDAVRAVPGADALVGGYTAQQYDTARTAEHDRLLIAPVVLAIILIILIGLLRSLLMPVLLVATVALNFLATLGVAALVFQHLLGFSGTDSSVPLYGFVFLVALGVDYNIFLMSRVREESVLHGTREGVLRGLTATGGVITSAGVVLAATFSALGVIPLAFLVQIAFIVAFGVLFDTLVVRSLLVPALVRDIGRTAWWPGALSRRPEPR</sequence>
<proteinExistence type="inferred from homology"/>
<keyword evidence="6 7" id="KW-0472">Membrane</keyword>
<dbReference type="GO" id="GO:0005886">
    <property type="term" value="C:plasma membrane"/>
    <property type="evidence" value="ECO:0007669"/>
    <property type="project" value="UniProtKB-SubCell"/>
</dbReference>
<organism evidence="9 10">
    <name type="scientific">Streptomyces tsukubensis</name>
    <dbReference type="NCBI Taxonomy" id="83656"/>
    <lineage>
        <taxon>Bacteria</taxon>
        <taxon>Bacillati</taxon>
        <taxon>Actinomycetota</taxon>
        <taxon>Actinomycetes</taxon>
        <taxon>Kitasatosporales</taxon>
        <taxon>Streptomycetaceae</taxon>
        <taxon>Streptomyces</taxon>
    </lineage>
</organism>
<evidence type="ECO:0000256" key="1">
    <source>
        <dbReference type="ARBA" id="ARBA00004651"/>
    </source>
</evidence>
<keyword evidence="10" id="KW-1185">Reference proteome</keyword>
<evidence type="ECO:0000259" key="8">
    <source>
        <dbReference type="PROSITE" id="PS50156"/>
    </source>
</evidence>
<feature type="transmembrane region" description="Helical" evidence="7">
    <location>
        <begin position="308"/>
        <end position="331"/>
    </location>
</feature>
<dbReference type="STRING" id="83656.B1H18_31945"/>
<dbReference type="PROSITE" id="PS50156">
    <property type="entry name" value="SSD"/>
    <property type="match status" value="1"/>
</dbReference>
<feature type="transmembrane region" description="Helical" evidence="7">
    <location>
        <begin position="233"/>
        <end position="256"/>
    </location>
</feature>
<feature type="transmembrane region" description="Helical" evidence="7">
    <location>
        <begin position="581"/>
        <end position="600"/>
    </location>
</feature>
<dbReference type="Gene3D" id="1.20.1640.10">
    <property type="entry name" value="Multidrug efflux transporter AcrB transmembrane domain"/>
    <property type="match status" value="2"/>
</dbReference>
<dbReference type="SUPFAM" id="SSF82866">
    <property type="entry name" value="Multidrug efflux transporter AcrB transmembrane domain"/>
    <property type="match status" value="2"/>
</dbReference>
<feature type="transmembrane region" description="Helical" evidence="7">
    <location>
        <begin position="368"/>
        <end position="387"/>
    </location>
</feature>
<comment type="subcellular location">
    <subcellularLocation>
        <location evidence="1">Cell membrane</location>
        <topology evidence="1">Multi-pass membrane protein</topology>
    </subcellularLocation>
</comment>
<dbReference type="Proteomes" id="UP000190539">
    <property type="component" value="Unassembled WGS sequence"/>
</dbReference>
<accession>A0A1V4A044</accession>
<evidence type="ECO:0000256" key="5">
    <source>
        <dbReference type="ARBA" id="ARBA00022989"/>
    </source>
</evidence>
<dbReference type="PANTHER" id="PTHR33406:SF6">
    <property type="entry name" value="MEMBRANE PROTEIN YDGH-RELATED"/>
    <property type="match status" value="1"/>
</dbReference>
<dbReference type="InterPro" id="IPR004869">
    <property type="entry name" value="MMPL_dom"/>
</dbReference>
<dbReference type="InterPro" id="IPR050545">
    <property type="entry name" value="Mycobact_MmpL"/>
</dbReference>
<dbReference type="Pfam" id="PF03176">
    <property type="entry name" value="MMPL"/>
    <property type="match status" value="2"/>
</dbReference>
<feature type="transmembrane region" description="Helical" evidence="7">
    <location>
        <begin position="522"/>
        <end position="540"/>
    </location>
</feature>
<evidence type="ECO:0000256" key="7">
    <source>
        <dbReference type="SAM" id="Phobius"/>
    </source>
</evidence>
<keyword evidence="3" id="KW-1003">Cell membrane</keyword>
<feature type="transmembrane region" description="Helical" evidence="7">
    <location>
        <begin position="175"/>
        <end position="193"/>
    </location>
</feature>
<comment type="caution">
    <text evidence="9">The sequence shown here is derived from an EMBL/GenBank/DDBJ whole genome shotgun (WGS) entry which is preliminary data.</text>
</comment>
<evidence type="ECO:0000256" key="2">
    <source>
        <dbReference type="ARBA" id="ARBA00010157"/>
    </source>
</evidence>
<dbReference type="RefSeq" id="WP_077973956.1">
    <property type="nucleotide sequence ID" value="NZ_CP045178.1"/>
</dbReference>
<feature type="domain" description="SSD" evidence="8">
    <location>
        <begin position="563"/>
        <end position="678"/>
    </location>
</feature>
<evidence type="ECO:0000313" key="10">
    <source>
        <dbReference type="Proteomes" id="UP000190539"/>
    </source>
</evidence>
<name>A0A1V4A044_9ACTN</name>
<keyword evidence="5 7" id="KW-1133">Transmembrane helix</keyword>
<keyword evidence="4 7" id="KW-0812">Transmembrane</keyword>
<dbReference type="InterPro" id="IPR000731">
    <property type="entry name" value="SSD"/>
</dbReference>
<dbReference type="AlphaFoldDB" id="A0A1V4A044"/>
<feature type="transmembrane region" description="Helical" evidence="7">
    <location>
        <begin position="200"/>
        <end position="221"/>
    </location>
</feature>
<reference evidence="9 10" key="1">
    <citation type="submission" date="2017-02" db="EMBL/GenBank/DDBJ databases">
        <title>Draft Genome Sequence of Streptomyces tsukubaensis F601, a Producer of the immunosuppressant tacrolimus FK506.</title>
        <authorList>
            <person name="Zong G."/>
            <person name="Zhong C."/>
            <person name="Fu J."/>
            <person name="Qin R."/>
            <person name="Cao G."/>
        </authorList>
    </citation>
    <scope>NUCLEOTIDE SEQUENCE [LARGE SCALE GENOMIC DNA]</scope>
    <source>
        <strain evidence="9 10">F601</strain>
    </source>
</reference>
<evidence type="ECO:0000313" key="9">
    <source>
        <dbReference type="EMBL" id="OON71873.1"/>
    </source>
</evidence>
<evidence type="ECO:0000256" key="4">
    <source>
        <dbReference type="ARBA" id="ARBA00022692"/>
    </source>
</evidence>